<keyword evidence="1" id="KW-0472">Membrane</keyword>
<dbReference type="RefSeq" id="XP_030048497.1">
    <property type="nucleotide sequence ID" value="XM_030192637.1"/>
</dbReference>
<dbReference type="GeneID" id="115462640"/>
<dbReference type="PANTHER" id="PTHR37361:SF4">
    <property type="entry name" value="FIBRONECTIN TYPE-III DOMAIN-CONTAINING PROTEIN"/>
    <property type="match status" value="1"/>
</dbReference>
<dbReference type="InterPro" id="IPR013783">
    <property type="entry name" value="Ig-like_fold"/>
</dbReference>
<protein>
    <submittedName>
        <fullName evidence="3">Fibronectin type III domain-containing protein 9</fullName>
    </submittedName>
</protein>
<reference evidence="3" key="1">
    <citation type="submission" date="2025-08" db="UniProtKB">
        <authorList>
            <consortium name="RefSeq"/>
        </authorList>
    </citation>
    <scope>IDENTIFICATION</scope>
</reference>
<dbReference type="InParanoid" id="A0A6P7WZ23"/>
<dbReference type="InterPro" id="IPR003961">
    <property type="entry name" value="FN3_dom"/>
</dbReference>
<dbReference type="PANTHER" id="PTHR37361">
    <property type="entry name" value="FIBRONECTIN TYPE III DOMAIN-CONTAINING PROTEIN 9"/>
    <property type="match status" value="1"/>
</dbReference>
<sequence length="209" mass="23613">MSIAIRNVTFSSALVAWSHNHYTCADNFYKVIYRPNWNNILSGVSRQNIHQEEVIPLSRNSLTLQRLTPSTNYILCVTCRGTHPSRDQCTIFHTMTRHAELPGSKRLDLAFMIWLISSALLLIIAMILLYGCLRMWCKKCKYIPQDSPSEPIGTCEENTPAWHGVNAETALMDDTFQVSTVIVLDRVSETKSDGLLQKTQGGEKCSFVT</sequence>
<dbReference type="InterPro" id="IPR036116">
    <property type="entry name" value="FN3_sf"/>
</dbReference>
<dbReference type="OrthoDB" id="8566281at2759"/>
<gene>
    <name evidence="3" type="primary">FNDC9</name>
</gene>
<dbReference type="AlphaFoldDB" id="A0A6P7WZ23"/>
<feature type="transmembrane region" description="Helical" evidence="1">
    <location>
        <begin position="111"/>
        <end position="133"/>
    </location>
</feature>
<dbReference type="CDD" id="cd00063">
    <property type="entry name" value="FN3"/>
    <property type="match status" value="1"/>
</dbReference>
<keyword evidence="1" id="KW-1133">Transmembrane helix</keyword>
<evidence type="ECO:0000313" key="2">
    <source>
        <dbReference type="Proteomes" id="UP000515156"/>
    </source>
</evidence>
<dbReference type="FunCoup" id="A0A6P7WZ23">
    <property type="interactions" value="51"/>
</dbReference>
<dbReference type="SUPFAM" id="SSF49265">
    <property type="entry name" value="Fibronectin type III"/>
    <property type="match status" value="1"/>
</dbReference>
<organism evidence="2 3">
    <name type="scientific">Microcaecilia unicolor</name>
    <dbReference type="NCBI Taxonomy" id="1415580"/>
    <lineage>
        <taxon>Eukaryota</taxon>
        <taxon>Metazoa</taxon>
        <taxon>Chordata</taxon>
        <taxon>Craniata</taxon>
        <taxon>Vertebrata</taxon>
        <taxon>Euteleostomi</taxon>
        <taxon>Amphibia</taxon>
        <taxon>Gymnophiona</taxon>
        <taxon>Siphonopidae</taxon>
        <taxon>Microcaecilia</taxon>
    </lineage>
</organism>
<keyword evidence="2" id="KW-1185">Reference proteome</keyword>
<accession>A0A6P7WZ23</accession>
<name>A0A6P7WZ23_9AMPH</name>
<dbReference type="KEGG" id="muo:115462640"/>
<dbReference type="Gene3D" id="2.60.40.10">
    <property type="entry name" value="Immunoglobulins"/>
    <property type="match status" value="1"/>
</dbReference>
<keyword evidence="1" id="KW-0812">Transmembrane</keyword>
<evidence type="ECO:0000313" key="3">
    <source>
        <dbReference type="RefSeq" id="XP_030048497.1"/>
    </source>
</evidence>
<proteinExistence type="predicted"/>
<evidence type="ECO:0000256" key="1">
    <source>
        <dbReference type="SAM" id="Phobius"/>
    </source>
</evidence>
<dbReference type="CTD" id="408263"/>
<dbReference type="Proteomes" id="UP000515156">
    <property type="component" value="Chromosome 2"/>
</dbReference>